<dbReference type="InterPro" id="IPR038731">
    <property type="entry name" value="RgtA/B/C-like"/>
</dbReference>
<gene>
    <name evidence="10" type="ORF">JBJ86_03575</name>
    <name evidence="11" type="ORF">NCTC12000_03143</name>
</gene>
<name>A0A129E1A3_LEGPN</name>
<evidence type="ECO:0000313" key="10">
    <source>
        <dbReference type="EMBL" id="HAU1879334.1"/>
    </source>
</evidence>
<dbReference type="Pfam" id="PF13231">
    <property type="entry name" value="PMT_2"/>
    <property type="match status" value="1"/>
</dbReference>
<keyword evidence="7 8" id="KW-0472">Membrane</keyword>
<evidence type="ECO:0000313" key="12">
    <source>
        <dbReference type="Proteomes" id="UP000254631"/>
    </source>
</evidence>
<reference evidence="11 12" key="2">
    <citation type="submission" date="2018-06" db="EMBL/GenBank/DDBJ databases">
        <authorList>
            <consortium name="Pathogen Informatics"/>
            <person name="Doyle S."/>
        </authorList>
    </citation>
    <scope>NUCLEOTIDE SEQUENCE [LARGE SCALE GENOMIC DNA]</scope>
    <source>
        <strain evidence="11 12">NCTC12000</strain>
    </source>
</reference>
<reference evidence="10" key="3">
    <citation type="submission" date="2019-10" db="EMBL/GenBank/DDBJ databases">
        <authorList>
            <consortium name="NCBI Pathogen Detection Project"/>
        </authorList>
    </citation>
    <scope>NUCLEOTIDE SEQUENCE</scope>
    <source>
        <strain evidence="10">AZ00058701</strain>
    </source>
</reference>
<evidence type="ECO:0000313" key="11">
    <source>
        <dbReference type="EMBL" id="STX81116.1"/>
    </source>
</evidence>
<dbReference type="InterPro" id="IPR050297">
    <property type="entry name" value="LipidA_mod_glycosyltrf_83"/>
</dbReference>
<dbReference type="Proteomes" id="UP000254631">
    <property type="component" value="Unassembled WGS sequence"/>
</dbReference>
<sequence>MKFLKKTISQWDTINLAICGLFSLLLIIWSFDQYLANDSYYYWRWSQNLDWSYYDGPPLIAYFIRFCTTIFSDSNLTLALINKFMLLMTCIVIYTTARLNLNKSASIISAMVCLFFPLSISSICRGTTYDVPQLFFYACSLYCATLFAKDINRYKNLYATAAAIGLLMLSKYSGVILVLGLLCSIIRQKPLRGLFFNPHFYLGVLLSLIIFSPVLYWNFKHDWVSFLYQLDTHSLRHEVQNVNFVKLENVVEYLCTLNFLILIIWQLRPQNIAQAPLGIRLQSDVTLVFFWFIIYLCFISKIHMNWVTPMVVSLSLLCGYAYQTGQLKKGICFYLSFFIILDTAYVAYHIFYQKSDIKHEIAQYLRGLPYHNSSNEFLIGDGWTVATALYPAKGHPLPKTLSCSNQPDNQYQYWNNSYLREIQSNPDAQVWYFSTSHALSCLNKYFNNCHYFSKVLFSNRHKTFLRTYVCGNEPS</sequence>
<dbReference type="eggNOG" id="COG1807">
    <property type="taxonomic scope" value="Bacteria"/>
</dbReference>
<evidence type="ECO:0000256" key="7">
    <source>
        <dbReference type="ARBA" id="ARBA00023136"/>
    </source>
</evidence>
<keyword evidence="4 11" id="KW-0808">Transferase</keyword>
<evidence type="ECO:0000256" key="1">
    <source>
        <dbReference type="ARBA" id="ARBA00004651"/>
    </source>
</evidence>
<dbReference type="GO" id="GO:0009103">
    <property type="term" value="P:lipopolysaccharide biosynthetic process"/>
    <property type="evidence" value="ECO:0007669"/>
    <property type="project" value="UniProtKB-ARBA"/>
</dbReference>
<feature type="transmembrane region" description="Helical" evidence="8">
    <location>
        <begin position="250"/>
        <end position="267"/>
    </location>
</feature>
<organism evidence="11 12">
    <name type="scientific">Legionella pneumophila</name>
    <dbReference type="NCBI Taxonomy" id="446"/>
    <lineage>
        <taxon>Bacteria</taxon>
        <taxon>Pseudomonadati</taxon>
        <taxon>Pseudomonadota</taxon>
        <taxon>Gammaproteobacteria</taxon>
        <taxon>Legionellales</taxon>
        <taxon>Legionellaceae</taxon>
        <taxon>Legionella</taxon>
    </lineage>
</organism>
<feature type="transmembrane region" description="Helical" evidence="8">
    <location>
        <begin position="198"/>
        <end position="219"/>
    </location>
</feature>
<dbReference type="GO" id="GO:0016763">
    <property type="term" value="F:pentosyltransferase activity"/>
    <property type="evidence" value="ECO:0007669"/>
    <property type="project" value="TreeGrafter"/>
</dbReference>
<evidence type="ECO:0000256" key="5">
    <source>
        <dbReference type="ARBA" id="ARBA00022692"/>
    </source>
</evidence>
<feature type="transmembrane region" description="Helical" evidence="8">
    <location>
        <begin position="157"/>
        <end position="186"/>
    </location>
</feature>
<evidence type="ECO:0000259" key="9">
    <source>
        <dbReference type="Pfam" id="PF13231"/>
    </source>
</evidence>
<comment type="subcellular location">
    <subcellularLocation>
        <location evidence="1">Cell membrane</location>
        <topology evidence="1">Multi-pass membrane protein</topology>
    </subcellularLocation>
</comment>
<dbReference type="GO" id="GO:0005886">
    <property type="term" value="C:plasma membrane"/>
    <property type="evidence" value="ECO:0007669"/>
    <property type="project" value="UniProtKB-SubCell"/>
</dbReference>
<accession>A0A129E1A3</accession>
<keyword evidence="6 8" id="KW-1133">Transmembrane helix</keyword>
<keyword evidence="3" id="KW-0328">Glycosyltransferase</keyword>
<dbReference type="RefSeq" id="WP_014844970.1">
    <property type="nucleotide sequence ID" value="NZ_BAZA01000140.1"/>
</dbReference>
<feature type="transmembrane region" description="Helical" evidence="8">
    <location>
        <begin position="12"/>
        <end position="31"/>
    </location>
</feature>
<protein>
    <submittedName>
        <fullName evidence="10">Glycosyltransferase family 39 protein</fullName>
    </submittedName>
    <submittedName>
        <fullName evidence="11">Putative Glycosyl transferase family protein</fullName>
    </submittedName>
</protein>
<evidence type="ECO:0000256" key="8">
    <source>
        <dbReference type="SAM" id="Phobius"/>
    </source>
</evidence>
<dbReference type="PANTHER" id="PTHR33908">
    <property type="entry name" value="MANNOSYLTRANSFERASE YKCB-RELATED"/>
    <property type="match status" value="1"/>
</dbReference>
<feature type="domain" description="Glycosyltransferase RgtA/B/C/D-like" evidence="9">
    <location>
        <begin position="55"/>
        <end position="217"/>
    </location>
</feature>
<dbReference type="EMBL" id="DACWHX010000004">
    <property type="protein sequence ID" value="HAU1879334.1"/>
    <property type="molecule type" value="Genomic_DNA"/>
</dbReference>
<dbReference type="AlphaFoldDB" id="A0A129E1A3"/>
<evidence type="ECO:0000256" key="4">
    <source>
        <dbReference type="ARBA" id="ARBA00022679"/>
    </source>
</evidence>
<keyword evidence="5 8" id="KW-0812">Transmembrane</keyword>
<reference evidence="10" key="1">
    <citation type="journal article" date="2018" name="Genome Biol.">
        <title>SKESA: strategic k-mer extension for scrupulous assemblies.</title>
        <authorList>
            <person name="Souvorov A."/>
            <person name="Agarwala R."/>
            <person name="Lipman D.J."/>
        </authorList>
    </citation>
    <scope>NUCLEOTIDE SEQUENCE</scope>
    <source>
        <strain evidence="10">AZ00058701</strain>
    </source>
</reference>
<feature type="transmembrane region" description="Helical" evidence="8">
    <location>
        <begin position="331"/>
        <end position="351"/>
    </location>
</feature>
<dbReference type="PANTHER" id="PTHR33908:SF11">
    <property type="entry name" value="MEMBRANE PROTEIN"/>
    <property type="match status" value="1"/>
</dbReference>
<feature type="transmembrane region" description="Helical" evidence="8">
    <location>
        <begin position="107"/>
        <end position="127"/>
    </location>
</feature>
<dbReference type="EMBL" id="UGOL01000001">
    <property type="protein sequence ID" value="STX81116.1"/>
    <property type="molecule type" value="Genomic_DNA"/>
</dbReference>
<feature type="transmembrane region" description="Helical" evidence="8">
    <location>
        <begin position="84"/>
        <end position="101"/>
    </location>
</feature>
<dbReference type="Proteomes" id="UP000866496">
    <property type="component" value="Unassembled WGS sequence"/>
</dbReference>
<evidence type="ECO:0000256" key="2">
    <source>
        <dbReference type="ARBA" id="ARBA00022475"/>
    </source>
</evidence>
<evidence type="ECO:0000256" key="6">
    <source>
        <dbReference type="ARBA" id="ARBA00022989"/>
    </source>
</evidence>
<keyword evidence="2" id="KW-1003">Cell membrane</keyword>
<evidence type="ECO:0000256" key="3">
    <source>
        <dbReference type="ARBA" id="ARBA00022676"/>
    </source>
</evidence>
<proteinExistence type="predicted"/>